<keyword evidence="2" id="KW-1133">Transmembrane helix</keyword>
<comment type="caution">
    <text evidence="3">The sequence shown here is derived from an EMBL/GenBank/DDBJ whole genome shotgun (WGS) entry which is preliminary data.</text>
</comment>
<feature type="transmembrane region" description="Helical" evidence="2">
    <location>
        <begin position="20"/>
        <end position="37"/>
    </location>
</feature>
<dbReference type="EMBL" id="JALJOQ010000053">
    <property type="protein sequence ID" value="KAK9804079.1"/>
    <property type="molecule type" value="Genomic_DNA"/>
</dbReference>
<dbReference type="AlphaFoldDB" id="A0AAW1P5S0"/>
<reference evidence="3 4" key="1">
    <citation type="journal article" date="2024" name="Nat. Commun.">
        <title>Phylogenomics reveals the evolutionary origins of lichenization in chlorophyte algae.</title>
        <authorList>
            <person name="Puginier C."/>
            <person name="Libourel C."/>
            <person name="Otte J."/>
            <person name="Skaloud P."/>
            <person name="Haon M."/>
            <person name="Grisel S."/>
            <person name="Petersen M."/>
            <person name="Berrin J.G."/>
            <person name="Delaux P.M."/>
            <person name="Dal Grande F."/>
            <person name="Keller J."/>
        </authorList>
    </citation>
    <scope>NUCLEOTIDE SEQUENCE [LARGE SCALE GENOMIC DNA]</scope>
    <source>
        <strain evidence="3 4">SAG 2036</strain>
    </source>
</reference>
<evidence type="ECO:0000313" key="3">
    <source>
        <dbReference type="EMBL" id="KAK9804079.1"/>
    </source>
</evidence>
<feature type="compositionally biased region" description="Polar residues" evidence="1">
    <location>
        <begin position="65"/>
        <end position="76"/>
    </location>
</feature>
<gene>
    <name evidence="3" type="ORF">WJX73_003402</name>
</gene>
<accession>A0AAW1P5S0</accession>
<feature type="compositionally biased region" description="Basic and acidic residues" evidence="1">
    <location>
        <begin position="43"/>
        <end position="61"/>
    </location>
</feature>
<evidence type="ECO:0000256" key="2">
    <source>
        <dbReference type="SAM" id="Phobius"/>
    </source>
</evidence>
<sequence length="118" mass="12994">MSNQETVSTAQRWFQGKRVPLYFVVGGSLLGAGLYLNSRARHPHTETNKAHRKDPVPEERGSMAQEGNNYKNSKGRQLTEKLGLVDGHHSDGIMPNTKIARKMGDMMGTNDTSAPTAK</sequence>
<name>A0AAW1P5S0_9CHLO</name>
<proteinExistence type="predicted"/>
<evidence type="ECO:0000313" key="4">
    <source>
        <dbReference type="Proteomes" id="UP001465755"/>
    </source>
</evidence>
<feature type="region of interest" description="Disordered" evidence="1">
    <location>
        <begin position="41"/>
        <end position="76"/>
    </location>
</feature>
<evidence type="ECO:0000256" key="1">
    <source>
        <dbReference type="SAM" id="MobiDB-lite"/>
    </source>
</evidence>
<dbReference type="Proteomes" id="UP001465755">
    <property type="component" value="Unassembled WGS sequence"/>
</dbReference>
<protein>
    <submittedName>
        <fullName evidence="3">Uncharacterized protein</fullName>
    </submittedName>
</protein>
<keyword evidence="2" id="KW-0812">Transmembrane</keyword>
<keyword evidence="4" id="KW-1185">Reference proteome</keyword>
<keyword evidence="2" id="KW-0472">Membrane</keyword>
<organism evidence="3 4">
    <name type="scientific">Symbiochloris irregularis</name>
    <dbReference type="NCBI Taxonomy" id="706552"/>
    <lineage>
        <taxon>Eukaryota</taxon>
        <taxon>Viridiplantae</taxon>
        <taxon>Chlorophyta</taxon>
        <taxon>core chlorophytes</taxon>
        <taxon>Trebouxiophyceae</taxon>
        <taxon>Trebouxiales</taxon>
        <taxon>Trebouxiaceae</taxon>
        <taxon>Symbiochloris</taxon>
    </lineage>
</organism>